<evidence type="ECO:0000256" key="7">
    <source>
        <dbReference type="ARBA" id="ARBA00023163"/>
    </source>
</evidence>
<feature type="domain" description="BED-type" evidence="11">
    <location>
        <begin position="4"/>
        <end position="55"/>
    </location>
</feature>
<dbReference type="SMART" id="SM00614">
    <property type="entry name" value="ZnF_BED"/>
    <property type="match status" value="1"/>
</dbReference>
<evidence type="ECO:0000256" key="6">
    <source>
        <dbReference type="ARBA" id="ARBA00023125"/>
    </source>
</evidence>
<comment type="subcellular location">
    <subcellularLocation>
        <location evidence="1">Nucleus</location>
    </subcellularLocation>
</comment>
<feature type="region of interest" description="Disordered" evidence="10">
    <location>
        <begin position="67"/>
        <end position="110"/>
    </location>
</feature>
<dbReference type="Proteomes" id="UP001160148">
    <property type="component" value="Unassembled WGS sequence"/>
</dbReference>
<dbReference type="SUPFAM" id="SSF57667">
    <property type="entry name" value="beta-beta-alpha zinc fingers"/>
    <property type="match status" value="1"/>
</dbReference>
<evidence type="ECO:0000313" key="12">
    <source>
        <dbReference type="EMBL" id="CAI6371194.1"/>
    </source>
</evidence>
<dbReference type="EMBL" id="CARXXK010000783">
    <property type="protein sequence ID" value="CAI6371194.1"/>
    <property type="molecule type" value="Genomic_DNA"/>
</dbReference>
<keyword evidence="8" id="KW-0539">Nucleus</keyword>
<dbReference type="InterPro" id="IPR052035">
    <property type="entry name" value="ZnF_BED_domain_contain"/>
</dbReference>
<dbReference type="GO" id="GO:0046983">
    <property type="term" value="F:protein dimerization activity"/>
    <property type="evidence" value="ECO:0007669"/>
    <property type="project" value="InterPro"/>
</dbReference>
<dbReference type="SUPFAM" id="SSF53098">
    <property type="entry name" value="Ribonuclease H-like"/>
    <property type="match status" value="1"/>
</dbReference>
<dbReference type="PROSITE" id="PS50808">
    <property type="entry name" value="ZF_BED"/>
    <property type="match status" value="1"/>
</dbReference>
<organism evidence="12 13">
    <name type="scientific">Macrosiphum euphorbiae</name>
    <name type="common">potato aphid</name>
    <dbReference type="NCBI Taxonomy" id="13131"/>
    <lineage>
        <taxon>Eukaryota</taxon>
        <taxon>Metazoa</taxon>
        <taxon>Ecdysozoa</taxon>
        <taxon>Arthropoda</taxon>
        <taxon>Hexapoda</taxon>
        <taxon>Insecta</taxon>
        <taxon>Pterygota</taxon>
        <taxon>Neoptera</taxon>
        <taxon>Paraneoptera</taxon>
        <taxon>Hemiptera</taxon>
        <taxon>Sternorrhyncha</taxon>
        <taxon>Aphidomorpha</taxon>
        <taxon>Aphidoidea</taxon>
        <taxon>Aphididae</taxon>
        <taxon>Macrosiphini</taxon>
        <taxon>Macrosiphum</taxon>
    </lineage>
</organism>
<dbReference type="GO" id="GO:0009791">
    <property type="term" value="P:post-embryonic development"/>
    <property type="evidence" value="ECO:0007669"/>
    <property type="project" value="UniProtKB-ARBA"/>
</dbReference>
<evidence type="ECO:0000256" key="5">
    <source>
        <dbReference type="ARBA" id="ARBA00023015"/>
    </source>
</evidence>
<dbReference type="AlphaFoldDB" id="A0AAV0XRE3"/>
<evidence type="ECO:0000256" key="4">
    <source>
        <dbReference type="ARBA" id="ARBA00022833"/>
    </source>
</evidence>
<dbReference type="GO" id="GO:0008270">
    <property type="term" value="F:zinc ion binding"/>
    <property type="evidence" value="ECO:0007669"/>
    <property type="project" value="UniProtKB-KW"/>
</dbReference>
<keyword evidence="5" id="KW-0805">Transcription regulation</keyword>
<dbReference type="GO" id="GO:0005634">
    <property type="term" value="C:nucleus"/>
    <property type="evidence" value="ECO:0007669"/>
    <property type="project" value="UniProtKB-SubCell"/>
</dbReference>
<keyword evidence="4" id="KW-0862">Zinc</keyword>
<gene>
    <name evidence="12" type="ORF">MEUPH1_LOCUS25228</name>
</gene>
<protein>
    <recommendedName>
        <fullName evidence="11">BED-type domain-containing protein</fullName>
    </recommendedName>
</protein>
<dbReference type="Pfam" id="PF02892">
    <property type="entry name" value="zf-BED"/>
    <property type="match status" value="1"/>
</dbReference>
<sequence length="635" mass="72153">MLTKKRSHIWNHFTIIDQKYAKCSYCSNKVSYGGGSSGNLIRHMKTKHITVPLERNVRQEAQDLVTEQNVDDPNSLGTTVSNSNQLTISSKSSTNSEPARPSISTSQSIVRQPVQASMNSFIQKPITISKSKKIDTQISKLIIKHYHPFSLVEETEFKNLINLLAPGYTLPSRKTISNSLIPQLYESVVSEIKENIKNIQAICLTTDAWTSLNNQSFVAVTAHYIDENTKLSSILLGCHHFLERHTAVEMSSFLKDIVRKWNLENLVTMVVSDNASNIIAAIKLCNWRSLGCFAHSINLVVESGLKYEDVKSIIAKVKAIVQYFKQSSQALIRLNDNQVKGGHPILKLKQDCPTRWNSTYDMINRILKIKEPVLSTLAVINNDLNNITNYEWNILDHLCKLLKIFYDITNEISCEKFVSISKVLIFSKAMSNYVLVYCNDQSMPYEINSVANILHTKLQQRFNQFDDNDVVIQSTLLDPRFKKQGFVNDRKYEIAYESLSRKVQGISIGKDSQEPEINTPYSEPAGSETIWKDFDSKVSKLSGGGHSTVAGILELDRYLAEPLLKRTADPLVWWHERKLLYPRLYLLACRRLCIVATSVPCERIFSKAGLVLTDRRSRLNTDKVEKILFLNHNLS</sequence>
<dbReference type="Pfam" id="PF05699">
    <property type="entry name" value="Dimer_Tnp_hAT"/>
    <property type="match status" value="1"/>
</dbReference>
<keyword evidence="6" id="KW-0238">DNA-binding</keyword>
<keyword evidence="13" id="KW-1185">Reference proteome</keyword>
<evidence type="ECO:0000256" key="3">
    <source>
        <dbReference type="ARBA" id="ARBA00022771"/>
    </source>
</evidence>
<dbReference type="InterPro" id="IPR003656">
    <property type="entry name" value="Znf_BED"/>
</dbReference>
<dbReference type="InterPro" id="IPR036236">
    <property type="entry name" value="Znf_C2H2_sf"/>
</dbReference>
<dbReference type="InterPro" id="IPR008906">
    <property type="entry name" value="HATC_C_dom"/>
</dbReference>
<evidence type="ECO:0000313" key="13">
    <source>
        <dbReference type="Proteomes" id="UP001160148"/>
    </source>
</evidence>
<evidence type="ECO:0000256" key="1">
    <source>
        <dbReference type="ARBA" id="ARBA00004123"/>
    </source>
</evidence>
<dbReference type="InterPro" id="IPR012337">
    <property type="entry name" value="RNaseH-like_sf"/>
</dbReference>
<evidence type="ECO:0000256" key="9">
    <source>
        <dbReference type="PROSITE-ProRule" id="PRU00027"/>
    </source>
</evidence>
<evidence type="ECO:0000256" key="2">
    <source>
        <dbReference type="ARBA" id="ARBA00022723"/>
    </source>
</evidence>
<keyword evidence="7" id="KW-0804">Transcription</keyword>
<dbReference type="PANTHER" id="PTHR46481">
    <property type="entry name" value="ZINC FINGER BED DOMAIN-CONTAINING PROTEIN 4"/>
    <property type="match status" value="1"/>
</dbReference>
<name>A0AAV0XRE3_9HEMI</name>
<evidence type="ECO:0000256" key="10">
    <source>
        <dbReference type="SAM" id="MobiDB-lite"/>
    </source>
</evidence>
<evidence type="ECO:0000259" key="11">
    <source>
        <dbReference type="PROSITE" id="PS50808"/>
    </source>
</evidence>
<keyword evidence="2" id="KW-0479">Metal-binding</keyword>
<keyword evidence="3 9" id="KW-0863">Zinc-finger</keyword>
<accession>A0AAV0XRE3</accession>
<dbReference type="PANTHER" id="PTHR46481:SF10">
    <property type="entry name" value="ZINC FINGER BED DOMAIN-CONTAINING PROTEIN 39"/>
    <property type="match status" value="1"/>
</dbReference>
<reference evidence="12 13" key="1">
    <citation type="submission" date="2023-01" db="EMBL/GenBank/DDBJ databases">
        <authorList>
            <person name="Whitehead M."/>
        </authorList>
    </citation>
    <scope>NUCLEOTIDE SEQUENCE [LARGE SCALE GENOMIC DNA]</scope>
</reference>
<proteinExistence type="predicted"/>
<evidence type="ECO:0000256" key="8">
    <source>
        <dbReference type="ARBA" id="ARBA00023242"/>
    </source>
</evidence>
<dbReference type="GO" id="GO:0003677">
    <property type="term" value="F:DNA binding"/>
    <property type="evidence" value="ECO:0007669"/>
    <property type="project" value="UniProtKB-KW"/>
</dbReference>
<dbReference type="SUPFAM" id="SSF140996">
    <property type="entry name" value="Hermes dimerisation domain"/>
    <property type="match status" value="1"/>
</dbReference>
<comment type="caution">
    <text evidence="12">The sequence shown here is derived from an EMBL/GenBank/DDBJ whole genome shotgun (WGS) entry which is preliminary data.</text>
</comment>